<comment type="caution">
    <text evidence="1">The sequence shown here is derived from an EMBL/GenBank/DDBJ whole genome shotgun (WGS) entry which is preliminary data.</text>
</comment>
<gene>
    <name evidence="1" type="ORF">cyc_03915</name>
</gene>
<accession>A0A1D3CVW9</accession>
<sequence>MALLLLKTDAGSSMRLQRRLKGALPACINHVLPAPPTPKALIGCSDGMQLEWGFPANSESALPLSKPRASGAPSNSLRSFCPHLRLFRALECLSLRDARNLQQHRQQVFSRMGCWRLLNER</sequence>
<evidence type="ECO:0000313" key="2">
    <source>
        <dbReference type="Proteomes" id="UP000095192"/>
    </source>
</evidence>
<dbReference type="EMBL" id="JROU02001759">
    <property type="protein sequence ID" value="OEH75321.1"/>
    <property type="molecule type" value="Genomic_DNA"/>
</dbReference>
<dbReference type="AlphaFoldDB" id="A0A1D3CVW9"/>
<proteinExistence type="predicted"/>
<dbReference type="VEuPathDB" id="ToxoDB:cyc_03915"/>
<protein>
    <submittedName>
        <fullName evidence="1">Uncharacterized protein</fullName>
    </submittedName>
</protein>
<dbReference type="InParanoid" id="A0A1D3CVW9"/>
<name>A0A1D3CVW9_9EIME</name>
<reference evidence="1 2" key="1">
    <citation type="journal article" date="2016" name="BMC Genomics">
        <title>Comparative genomics reveals Cyclospora cayetanensis possesses coccidia-like metabolism and invasion components but unique surface antigens.</title>
        <authorList>
            <person name="Liu S."/>
            <person name="Wang L."/>
            <person name="Zheng H."/>
            <person name="Xu Z."/>
            <person name="Roellig D.M."/>
            <person name="Li N."/>
            <person name="Frace M.A."/>
            <person name="Tang K."/>
            <person name="Arrowood M.J."/>
            <person name="Moss D.M."/>
            <person name="Zhang L."/>
            <person name="Feng Y."/>
            <person name="Xiao L."/>
        </authorList>
    </citation>
    <scope>NUCLEOTIDE SEQUENCE [LARGE SCALE GENOMIC DNA]</scope>
    <source>
        <strain evidence="1 2">CHN_HEN01</strain>
    </source>
</reference>
<keyword evidence="2" id="KW-1185">Reference proteome</keyword>
<evidence type="ECO:0000313" key="1">
    <source>
        <dbReference type="EMBL" id="OEH75321.1"/>
    </source>
</evidence>
<dbReference type="Proteomes" id="UP000095192">
    <property type="component" value="Unassembled WGS sequence"/>
</dbReference>
<organism evidence="1 2">
    <name type="scientific">Cyclospora cayetanensis</name>
    <dbReference type="NCBI Taxonomy" id="88456"/>
    <lineage>
        <taxon>Eukaryota</taxon>
        <taxon>Sar</taxon>
        <taxon>Alveolata</taxon>
        <taxon>Apicomplexa</taxon>
        <taxon>Conoidasida</taxon>
        <taxon>Coccidia</taxon>
        <taxon>Eucoccidiorida</taxon>
        <taxon>Eimeriorina</taxon>
        <taxon>Eimeriidae</taxon>
        <taxon>Cyclospora</taxon>
    </lineage>
</organism>